<name>A0A1J4JSM6_9EUKA</name>
<accession>A0A1J4JSM6</accession>
<dbReference type="InterPro" id="IPR016024">
    <property type="entry name" value="ARM-type_fold"/>
</dbReference>
<keyword evidence="2" id="KW-1185">Reference proteome</keyword>
<dbReference type="AlphaFoldDB" id="A0A1J4JSM6"/>
<dbReference type="GO" id="GO:0019888">
    <property type="term" value="F:protein phosphatase regulator activity"/>
    <property type="evidence" value="ECO:0007669"/>
    <property type="project" value="InterPro"/>
</dbReference>
<gene>
    <name evidence="1" type="ORF">TRFO_32762</name>
</gene>
<reference evidence="1" key="1">
    <citation type="submission" date="2016-10" db="EMBL/GenBank/DDBJ databases">
        <authorList>
            <person name="Benchimol M."/>
            <person name="Almeida L.G."/>
            <person name="Vasconcelos A.T."/>
            <person name="Perreira-Neves A."/>
            <person name="Rosa I.A."/>
            <person name="Tasca T."/>
            <person name="Bogo M.R."/>
            <person name="de Souza W."/>
        </authorList>
    </citation>
    <scope>NUCLEOTIDE SEQUENCE [LARGE SCALE GENOMIC DNA]</scope>
    <source>
        <strain evidence="1">K</strain>
    </source>
</reference>
<evidence type="ECO:0000313" key="1">
    <source>
        <dbReference type="EMBL" id="OHT00526.1"/>
    </source>
</evidence>
<dbReference type="PANTHER" id="PTHR10257:SF3">
    <property type="entry name" value="SERINE_THREONINE-PROTEIN PHOSPHATASE 2A 56 KDA REGULATORY SUBUNIT GAMMA ISOFORM"/>
    <property type="match status" value="1"/>
</dbReference>
<dbReference type="OrthoDB" id="10264446at2759"/>
<organism evidence="1 2">
    <name type="scientific">Tritrichomonas foetus</name>
    <dbReference type="NCBI Taxonomy" id="1144522"/>
    <lineage>
        <taxon>Eukaryota</taxon>
        <taxon>Metamonada</taxon>
        <taxon>Parabasalia</taxon>
        <taxon>Tritrichomonadida</taxon>
        <taxon>Tritrichomonadidae</taxon>
        <taxon>Tritrichomonas</taxon>
    </lineage>
</organism>
<protein>
    <recommendedName>
        <fullName evidence="3">Phosphoprotein phosphatase</fullName>
    </recommendedName>
</protein>
<dbReference type="RefSeq" id="XP_068353662.1">
    <property type="nucleotide sequence ID" value="XM_068508676.1"/>
</dbReference>
<dbReference type="InterPro" id="IPR002554">
    <property type="entry name" value="PP2A_B56"/>
</dbReference>
<dbReference type="FunFam" id="1.25.10.10:FF:000331">
    <property type="entry name" value="Phosphoprotein phosphatase, putative"/>
    <property type="match status" value="1"/>
</dbReference>
<evidence type="ECO:0000313" key="2">
    <source>
        <dbReference type="Proteomes" id="UP000179807"/>
    </source>
</evidence>
<dbReference type="EMBL" id="MLAK01000950">
    <property type="protein sequence ID" value="OHT00526.1"/>
    <property type="molecule type" value="Genomic_DNA"/>
</dbReference>
<dbReference type="InterPro" id="IPR011989">
    <property type="entry name" value="ARM-like"/>
</dbReference>
<dbReference type="Gene3D" id="1.25.10.10">
    <property type="entry name" value="Leucine-rich Repeat Variant"/>
    <property type="match status" value="1"/>
</dbReference>
<dbReference type="GeneID" id="94843380"/>
<dbReference type="VEuPathDB" id="TrichDB:TRFO_32762"/>
<sequence>MIKKKTEIEPPLKICDKSIVFHYQKLLMLKNRYTRKEASALTVFNPSPSKNTKFQQLYNACRRGVTAPIKNQSHSNPILLSKNEDSRPRQIIYQTNVPLSDVNIPSSMANCSFLEIPQEFIIDILPDMPPVFSSKFHDIFEKKVKLCKQQCAFLDEKKEELSILCKTNALNEILHLFSGSTAPTNTMEDDEIDLLFDMLKTNIIRKIPIIEKNAYYFDDLPSLYVPSWPHLSIVYQILNRLVLCIPCSPLFNIDLLKEFIPIFDTPDSNERGLIVQFFTNLLNNNFNPAIHLLSFLERALIDHISDDDDRPPFRISTILPIVHLIFNLSPNQLPIFSRVFSKAIVPLLADRYMTSFVNPLQRLIEFFVEDNAVHAKQVVHQILKTWPKMKSTKQSYFMNILNDTLPRMNYREIVKCVEKVFIINGYGLTSLHEKVALASLSMWNRLEIERIIAGNTKAIMPIALPALAKTVSAHWSQQVRQTAKMTLSMLAKYDNRLAQEYLNMGNLTQAVNNGKSGRTWASIVKQAQANDKSINVSQKINEIINSFGLPTEDKTALTSARSAPIDPRPLIRTPPEKSRQFIRSPIKNMRKVVHSPKLGSGQGICPLPRL</sequence>
<dbReference type="GO" id="GO:0007165">
    <property type="term" value="P:signal transduction"/>
    <property type="evidence" value="ECO:0007669"/>
    <property type="project" value="InterPro"/>
</dbReference>
<dbReference type="Pfam" id="PF01603">
    <property type="entry name" value="B56"/>
    <property type="match status" value="1"/>
</dbReference>
<comment type="caution">
    <text evidence="1">The sequence shown here is derived from an EMBL/GenBank/DDBJ whole genome shotgun (WGS) entry which is preliminary data.</text>
</comment>
<proteinExistence type="predicted"/>
<dbReference type="PANTHER" id="PTHR10257">
    <property type="entry name" value="SERINE/THREONINE PROTEIN PHOSPHATASE 2A PP2A REGULATORY SUBUNIT B"/>
    <property type="match status" value="1"/>
</dbReference>
<dbReference type="GO" id="GO:0000159">
    <property type="term" value="C:protein phosphatase type 2A complex"/>
    <property type="evidence" value="ECO:0007669"/>
    <property type="project" value="InterPro"/>
</dbReference>
<dbReference type="Proteomes" id="UP000179807">
    <property type="component" value="Unassembled WGS sequence"/>
</dbReference>
<dbReference type="SUPFAM" id="SSF48371">
    <property type="entry name" value="ARM repeat"/>
    <property type="match status" value="1"/>
</dbReference>
<evidence type="ECO:0008006" key="3">
    <source>
        <dbReference type="Google" id="ProtNLM"/>
    </source>
</evidence>